<dbReference type="AlphaFoldDB" id="A0AAV7KK94"/>
<dbReference type="Gene3D" id="1.20.58.60">
    <property type="match status" value="2"/>
</dbReference>
<evidence type="ECO:0000313" key="3">
    <source>
        <dbReference type="Proteomes" id="UP001165289"/>
    </source>
</evidence>
<keyword evidence="3" id="KW-1185">Reference proteome</keyword>
<gene>
    <name evidence="2" type="ORF">LOD99_9774</name>
</gene>
<organism evidence="2 3">
    <name type="scientific">Oopsacas minuta</name>
    <dbReference type="NCBI Taxonomy" id="111878"/>
    <lineage>
        <taxon>Eukaryota</taxon>
        <taxon>Metazoa</taxon>
        <taxon>Porifera</taxon>
        <taxon>Hexactinellida</taxon>
        <taxon>Hexasterophora</taxon>
        <taxon>Lyssacinosida</taxon>
        <taxon>Leucopsacidae</taxon>
        <taxon>Oopsacas</taxon>
    </lineage>
</organism>
<evidence type="ECO:0000313" key="2">
    <source>
        <dbReference type="EMBL" id="KAI6661822.1"/>
    </source>
</evidence>
<dbReference type="PANTHER" id="PTHR11915">
    <property type="entry name" value="SPECTRIN/FILAMIN RELATED CYTOSKELETAL PROTEIN"/>
    <property type="match status" value="1"/>
</dbReference>
<dbReference type="Proteomes" id="UP001165289">
    <property type="component" value="Unassembled WGS sequence"/>
</dbReference>
<dbReference type="Pfam" id="PF00435">
    <property type="entry name" value="Spectrin"/>
    <property type="match status" value="1"/>
</dbReference>
<sequence length="201" mass="24000">MPFRCILELFNFFNRFDELYNLFGHRKSKLIKDLNILRYLRSLEQEESWLRDKRLLTAVEDFGKDLIGVQRLEKKHQRFELELVSHENTIHRLVSQCNTLDICEKSDENISIIQEKCRDVNLSLIELKSNAITRTRLLDESERYQQLSANFQEEDTWLIENFNAILIEENVESLELLQDSLSQFETFSSDFQVSMYSCFLD</sequence>
<dbReference type="EMBL" id="JAKMXF010000005">
    <property type="protein sequence ID" value="KAI6661822.1"/>
    <property type="molecule type" value="Genomic_DNA"/>
</dbReference>
<dbReference type="InterPro" id="IPR002017">
    <property type="entry name" value="Spectrin_repeat"/>
</dbReference>
<dbReference type="SUPFAM" id="SSF46966">
    <property type="entry name" value="Spectrin repeat"/>
    <property type="match status" value="1"/>
</dbReference>
<proteinExistence type="predicted"/>
<dbReference type="SMART" id="SM00150">
    <property type="entry name" value="SPEC"/>
    <property type="match status" value="1"/>
</dbReference>
<evidence type="ECO:0000256" key="1">
    <source>
        <dbReference type="ARBA" id="ARBA00022737"/>
    </source>
</evidence>
<protein>
    <submittedName>
        <fullName evidence="2">Spectrin alpha chain isoform X4</fullName>
    </submittedName>
</protein>
<dbReference type="InterPro" id="IPR018159">
    <property type="entry name" value="Spectrin/alpha-actinin"/>
</dbReference>
<reference evidence="2 3" key="1">
    <citation type="journal article" date="2023" name="BMC Biol.">
        <title>The compact genome of the sponge Oopsacas minuta (Hexactinellida) is lacking key metazoan core genes.</title>
        <authorList>
            <person name="Santini S."/>
            <person name="Schenkelaars Q."/>
            <person name="Jourda C."/>
            <person name="Duchesne M."/>
            <person name="Belahbib H."/>
            <person name="Rocher C."/>
            <person name="Selva M."/>
            <person name="Riesgo A."/>
            <person name="Vervoort M."/>
            <person name="Leys S.P."/>
            <person name="Kodjabachian L."/>
            <person name="Le Bivic A."/>
            <person name="Borchiellini C."/>
            <person name="Claverie J.M."/>
            <person name="Renard E."/>
        </authorList>
    </citation>
    <scope>NUCLEOTIDE SEQUENCE [LARGE SCALE GENOMIC DNA]</scope>
    <source>
        <strain evidence="2">SPO-2</strain>
    </source>
</reference>
<comment type="caution">
    <text evidence="2">The sequence shown here is derived from an EMBL/GenBank/DDBJ whole genome shotgun (WGS) entry which is preliminary data.</text>
</comment>
<accession>A0AAV7KK94</accession>
<keyword evidence="1" id="KW-0677">Repeat</keyword>
<name>A0AAV7KK94_9METZ</name>
<dbReference type="CDD" id="cd00176">
    <property type="entry name" value="SPEC"/>
    <property type="match status" value="1"/>
</dbReference>